<evidence type="ECO:0000313" key="3">
    <source>
        <dbReference type="EnsemblMetazoa" id="AFUN007565-PA"/>
    </source>
</evidence>
<dbReference type="InterPro" id="IPR049769">
    <property type="entry name" value="OTU_OTU"/>
</dbReference>
<dbReference type="SUPFAM" id="SSF54001">
    <property type="entry name" value="Cysteine proteinases"/>
    <property type="match status" value="1"/>
</dbReference>
<dbReference type="PANTHER" id="PTHR12419">
    <property type="entry name" value="OTU DOMAIN CONTAINING PROTEIN"/>
    <property type="match status" value="1"/>
</dbReference>
<reference evidence="3" key="1">
    <citation type="submission" date="2020-05" db="UniProtKB">
        <authorList>
            <consortium name="EnsemblMetazoa"/>
        </authorList>
    </citation>
    <scope>IDENTIFICATION</scope>
    <source>
        <strain evidence="3">FUMOZ</strain>
    </source>
</reference>
<dbReference type="AlphaFoldDB" id="A0A182RMU3"/>
<proteinExistence type="predicted"/>
<dbReference type="Gene3D" id="3.90.70.80">
    <property type="match status" value="1"/>
</dbReference>
<dbReference type="EnsemblMetazoa" id="AFUN007565-RA">
    <property type="protein sequence ID" value="AFUN007565-PA"/>
    <property type="gene ID" value="AFUN007565"/>
</dbReference>
<name>A0A182RMU3_ANOFN</name>
<sequence>MSAERPKRGFGFGCRETPDIYNRFLEQLGFYRKHTATDSSSLFRVVSELQYDVQIYHGKVRQECVKFMRNNRGIFAKDVNHSYDSYVNNISRPRTYGSMLELKALALRYKANVFIFEPLTEGKWFMFNPKYTVTWRVYVGRDNHFDVVHTLEYITEAAECQAIVYQLLYTDVLGLPDVEYAVERMLHDPEDKHITYETDEDGTTTAITPDGMQLQLSKPGNTQCVLMYSHLCHFHNQDNFGFIEEFFHMYGSDEGCRVYIGDYFQDRTGKPNPLLTDPDSSCVRQLLALGITPFPYKAAKSLDPCIYRNVEYDVWQELRKERINDIFVNEKRLHNDRCVKRERHIEHPISVAGQLSPSSGTTQTIAAYIPPKIDGAIFAMEPVKPVEYGYGGTDSPVTLSPYPVQHFYIPPMDQYAVAIIPAERSQLTFSPETAAHPMGVQGCIYNSFTTMSPMPFHATAQSPLKQFTPTLSPTEPLAMADHVTVLSPTINQSIPNESLFVYDSLWQATPQQPHYYHLTPPQQQQQQLPNSQEQSPNYQQHQRQRHQRHYQQQPQQQEIATPFIPRCLFQCVPNGAETNNRTPPTVTYDNNSYTTHQTVLGSPYWHN</sequence>
<dbReference type="VEuPathDB" id="VectorBase:AFUN2_003405"/>
<dbReference type="VEuPathDB" id="VectorBase:AFUN007565"/>
<dbReference type="GO" id="GO:0061578">
    <property type="term" value="F:K63-linked deubiquitinase activity"/>
    <property type="evidence" value="ECO:0007669"/>
    <property type="project" value="TreeGrafter"/>
</dbReference>
<protein>
    <recommendedName>
        <fullName evidence="2">OTU domain-containing protein</fullName>
    </recommendedName>
</protein>
<dbReference type="PROSITE" id="PS50802">
    <property type="entry name" value="OTU"/>
    <property type="match status" value="1"/>
</dbReference>
<dbReference type="CDD" id="cd22753">
    <property type="entry name" value="OTU_ALG13-like"/>
    <property type="match status" value="1"/>
</dbReference>
<feature type="domain" description="OTU" evidence="2">
    <location>
        <begin position="30"/>
        <end position="151"/>
    </location>
</feature>
<evidence type="ECO:0000259" key="2">
    <source>
        <dbReference type="PROSITE" id="PS50802"/>
    </source>
</evidence>
<dbReference type="InterPro" id="IPR038765">
    <property type="entry name" value="Papain-like_cys_pep_sf"/>
</dbReference>
<accession>A0A182RMU3</accession>
<feature type="region of interest" description="Disordered" evidence="1">
    <location>
        <begin position="513"/>
        <end position="556"/>
    </location>
</feature>
<feature type="compositionally biased region" description="Polar residues" evidence="1">
    <location>
        <begin position="576"/>
        <end position="600"/>
    </location>
</feature>
<evidence type="ECO:0000256" key="1">
    <source>
        <dbReference type="SAM" id="MobiDB-lite"/>
    </source>
</evidence>
<feature type="region of interest" description="Disordered" evidence="1">
    <location>
        <begin position="576"/>
        <end position="607"/>
    </location>
</feature>
<feature type="compositionally biased region" description="Low complexity" evidence="1">
    <location>
        <begin position="513"/>
        <end position="541"/>
    </location>
</feature>
<organism evidence="3">
    <name type="scientific">Anopheles funestus</name>
    <name type="common">African malaria mosquito</name>
    <dbReference type="NCBI Taxonomy" id="62324"/>
    <lineage>
        <taxon>Eukaryota</taxon>
        <taxon>Metazoa</taxon>
        <taxon>Ecdysozoa</taxon>
        <taxon>Arthropoda</taxon>
        <taxon>Hexapoda</taxon>
        <taxon>Insecta</taxon>
        <taxon>Pterygota</taxon>
        <taxon>Neoptera</taxon>
        <taxon>Endopterygota</taxon>
        <taxon>Diptera</taxon>
        <taxon>Nematocera</taxon>
        <taxon>Culicoidea</taxon>
        <taxon>Culicidae</taxon>
        <taxon>Anophelinae</taxon>
        <taxon>Anopheles</taxon>
    </lineage>
</organism>
<dbReference type="InterPro" id="IPR050704">
    <property type="entry name" value="Peptidase_C85-like"/>
</dbReference>
<dbReference type="PANTHER" id="PTHR12419:SF115">
    <property type="entry name" value="PROTEIN OVARIAN TUMOR LOCUS-RELATED"/>
    <property type="match status" value="1"/>
</dbReference>
<dbReference type="STRING" id="62324.A0A182RMU3"/>
<dbReference type="InterPro" id="IPR003323">
    <property type="entry name" value="OTU_dom"/>
</dbReference>